<reference evidence="3" key="1">
    <citation type="journal article" date="2020" name="Fungal Divers.">
        <title>Resolving the Mortierellaceae phylogeny through synthesis of multi-gene phylogenetics and phylogenomics.</title>
        <authorList>
            <person name="Vandepol N."/>
            <person name="Liber J."/>
            <person name="Desiro A."/>
            <person name="Na H."/>
            <person name="Kennedy M."/>
            <person name="Barry K."/>
            <person name="Grigoriev I.V."/>
            <person name="Miller A.N."/>
            <person name="O'Donnell K."/>
            <person name="Stajich J.E."/>
            <person name="Bonito G."/>
        </authorList>
    </citation>
    <scope>NUCLEOTIDE SEQUENCE</scope>
    <source>
        <strain evidence="3">NRRL 28262</strain>
    </source>
</reference>
<dbReference type="AlphaFoldDB" id="A0AAD4D754"/>
<gene>
    <name evidence="3" type="ORF">BGZ95_001650</name>
</gene>
<keyword evidence="4" id="KW-1185">Reference proteome</keyword>
<evidence type="ECO:0000313" key="3">
    <source>
        <dbReference type="EMBL" id="KAG0270533.1"/>
    </source>
</evidence>
<protein>
    <submittedName>
        <fullName evidence="3">Uncharacterized protein</fullName>
    </submittedName>
</protein>
<proteinExistence type="predicted"/>
<feature type="region of interest" description="Disordered" evidence="1">
    <location>
        <begin position="33"/>
        <end position="54"/>
    </location>
</feature>
<dbReference type="EMBL" id="JAAAIL010001338">
    <property type="protein sequence ID" value="KAG0270533.1"/>
    <property type="molecule type" value="Genomic_DNA"/>
</dbReference>
<accession>A0AAD4D754</accession>
<evidence type="ECO:0000256" key="2">
    <source>
        <dbReference type="SAM" id="SignalP"/>
    </source>
</evidence>
<feature type="chain" id="PRO_5042167199" evidence="2">
    <location>
        <begin position="29"/>
        <end position="163"/>
    </location>
</feature>
<sequence>MLSTKNFRPLAFVAAVAFMLMAVTSVEAMPKGPEYHSSGTLSKSGSHQQFGDHTRKLPASESIDAVHHEIQAQYLLDDPWSCEGLEVLYLQIVDVTRLSEEEVMDYKQELFFQWMNKTLSEAEVRTKEKYELQVQEQHRQIYGQLSKLVILRVLELGMEYWNL</sequence>
<evidence type="ECO:0000313" key="4">
    <source>
        <dbReference type="Proteomes" id="UP001194580"/>
    </source>
</evidence>
<organism evidence="3 4">
    <name type="scientific">Linnemannia exigua</name>
    <dbReference type="NCBI Taxonomy" id="604196"/>
    <lineage>
        <taxon>Eukaryota</taxon>
        <taxon>Fungi</taxon>
        <taxon>Fungi incertae sedis</taxon>
        <taxon>Mucoromycota</taxon>
        <taxon>Mortierellomycotina</taxon>
        <taxon>Mortierellomycetes</taxon>
        <taxon>Mortierellales</taxon>
        <taxon>Mortierellaceae</taxon>
        <taxon>Linnemannia</taxon>
    </lineage>
</organism>
<feature type="compositionally biased region" description="Polar residues" evidence="1">
    <location>
        <begin position="37"/>
        <end position="49"/>
    </location>
</feature>
<comment type="caution">
    <text evidence="3">The sequence shown here is derived from an EMBL/GenBank/DDBJ whole genome shotgun (WGS) entry which is preliminary data.</text>
</comment>
<name>A0AAD4D754_9FUNG</name>
<keyword evidence="2" id="KW-0732">Signal</keyword>
<feature type="signal peptide" evidence="2">
    <location>
        <begin position="1"/>
        <end position="28"/>
    </location>
</feature>
<evidence type="ECO:0000256" key="1">
    <source>
        <dbReference type="SAM" id="MobiDB-lite"/>
    </source>
</evidence>
<dbReference type="Proteomes" id="UP001194580">
    <property type="component" value="Unassembled WGS sequence"/>
</dbReference>